<protein>
    <recommendedName>
        <fullName evidence="1">Protein NO VEIN C-terminal domain-containing protein</fullName>
    </recommendedName>
</protein>
<gene>
    <name evidence="2" type="ORF">DWB68_11665</name>
</gene>
<dbReference type="Pfam" id="PF13020">
    <property type="entry name" value="NOV_C"/>
    <property type="match status" value="1"/>
</dbReference>
<sequence length="129" mass="14151">MTEQNEFTIVGRGSEAPIETAIREHLAADGWSVEDRPKATGVDILAHRDGRRLLIEVKGNTGSNSGLDVQTLYGQILERMVDPSDEFALGYPTAVRSKIDRVPARVQALLGLTFFEVDENGAVTRRDPS</sequence>
<evidence type="ECO:0000313" key="3">
    <source>
        <dbReference type="Proteomes" id="UP000265419"/>
    </source>
</evidence>
<evidence type="ECO:0000259" key="1">
    <source>
        <dbReference type="Pfam" id="PF13020"/>
    </source>
</evidence>
<dbReference type="Proteomes" id="UP000265419">
    <property type="component" value="Unassembled WGS sequence"/>
</dbReference>
<dbReference type="RefSeq" id="WP_119425300.1">
    <property type="nucleotide sequence ID" value="NZ_QQXK01000024.1"/>
</dbReference>
<keyword evidence="3" id="KW-1185">Reference proteome</keyword>
<organism evidence="2 3">
    <name type="scientific">Galactobacter valiniphilus</name>
    <dbReference type="NCBI Taxonomy" id="2676122"/>
    <lineage>
        <taxon>Bacteria</taxon>
        <taxon>Bacillati</taxon>
        <taxon>Actinomycetota</taxon>
        <taxon>Actinomycetes</taxon>
        <taxon>Micrococcales</taxon>
        <taxon>Micrococcaceae</taxon>
        <taxon>Galactobacter</taxon>
    </lineage>
</organism>
<dbReference type="SUPFAM" id="SSF52980">
    <property type="entry name" value="Restriction endonuclease-like"/>
    <property type="match status" value="1"/>
</dbReference>
<evidence type="ECO:0000313" key="2">
    <source>
        <dbReference type="EMBL" id="RII41600.1"/>
    </source>
</evidence>
<proteinExistence type="predicted"/>
<reference evidence="2 3" key="1">
    <citation type="submission" date="2018-07" db="EMBL/GenBank/DDBJ databases">
        <title>Arthrobacter sp. nov., isolated from raw cow's milk with high bacterial count.</title>
        <authorList>
            <person name="Hahne J."/>
            <person name="Isele D."/>
            <person name="Lipski A."/>
        </authorList>
    </citation>
    <scope>NUCLEOTIDE SEQUENCE [LARGE SCALE GENOMIC DNA]</scope>
    <source>
        <strain evidence="2 3">JZ R-35</strain>
    </source>
</reference>
<accession>A0A399J946</accession>
<dbReference type="InterPro" id="IPR024975">
    <property type="entry name" value="NOV_C"/>
</dbReference>
<feature type="domain" description="Protein NO VEIN C-terminal" evidence="1">
    <location>
        <begin position="22"/>
        <end position="64"/>
    </location>
</feature>
<comment type="caution">
    <text evidence="2">The sequence shown here is derived from an EMBL/GenBank/DDBJ whole genome shotgun (WGS) entry which is preliminary data.</text>
</comment>
<dbReference type="InterPro" id="IPR011335">
    <property type="entry name" value="Restrct_endonuc-II-like"/>
</dbReference>
<dbReference type="EMBL" id="QQXK01000024">
    <property type="protein sequence ID" value="RII41600.1"/>
    <property type="molecule type" value="Genomic_DNA"/>
</dbReference>
<dbReference type="AlphaFoldDB" id="A0A399J946"/>
<name>A0A399J946_9MICC</name>